<evidence type="ECO:0000313" key="1">
    <source>
        <dbReference type="EMBL" id="MCW1243727.1"/>
    </source>
</evidence>
<comment type="caution">
    <text evidence="1">The sequence shown here is derived from an EMBL/GenBank/DDBJ whole genome shotgun (WGS) entry which is preliminary data.</text>
</comment>
<feature type="non-terminal residue" evidence="1">
    <location>
        <position position="1"/>
    </location>
</feature>
<sequence>AAQAGFVALTCTANGLDSSACFTNFRKYAQTDFGIAQGTTITWPMMYPNVLRFHYLAFPAMSRYIPLNQPDAINGAKNPILARTSDAYKGTTLFMPVVRSMSPCQRALLRAYLTGEPWQPPQ</sequence>
<protein>
    <submittedName>
        <fullName evidence="1">Uncharacterized protein</fullName>
    </submittedName>
</protein>
<accession>A0ABT3F3P7</accession>
<evidence type="ECO:0000313" key="2">
    <source>
        <dbReference type="Proteomes" id="UP001061999"/>
    </source>
</evidence>
<dbReference type="Proteomes" id="UP001061999">
    <property type="component" value="Unassembled WGS sequence"/>
</dbReference>
<name>A0ABT3F3P7_9PSED</name>
<dbReference type="EMBL" id="JAOSHO010000030">
    <property type="protein sequence ID" value="MCW1243727.1"/>
    <property type="molecule type" value="Genomic_DNA"/>
</dbReference>
<organism evidence="1 2">
    <name type="scientific">Pseudomonas agronomica</name>
    <dbReference type="NCBI Taxonomy" id="2979328"/>
    <lineage>
        <taxon>Bacteria</taxon>
        <taxon>Pseudomonadati</taxon>
        <taxon>Pseudomonadota</taxon>
        <taxon>Gammaproteobacteria</taxon>
        <taxon>Pseudomonadales</taxon>
        <taxon>Pseudomonadaceae</taxon>
        <taxon>Pseudomonas</taxon>
    </lineage>
</organism>
<gene>
    <name evidence="1" type="ORF">OC610_04865</name>
</gene>
<reference evidence="1" key="1">
    <citation type="submission" date="2022-07" db="EMBL/GenBank/DDBJ databases">
        <title>Pseudomonas agronomica sp. nov.: a novel bacterium with biotechnological application in the synthesis of biofertilizers from valorized agricultural residues.</title>
        <authorList>
            <person name="Robas M."/>
            <person name="Fernandez V.M."/>
            <person name="Luna L."/>
            <person name="Provanza A."/>
            <person name="Jimenez P.A."/>
        </authorList>
    </citation>
    <scope>NUCLEOTIDE SEQUENCE</scope>
    <source>
        <strain evidence="1">SAICEU22T</strain>
    </source>
</reference>
<keyword evidence="2" id="KW-1185">Reference proteome</keyword>
<proteinExistence type="predicted"/>